<keyword evidence="1" id="KW-0732">Signal</keyword>
<accession>A0AAI8YPU8</accession>
<dbReference type="EMBL" id="CAUWAG010000019">
    <property type="protein sequence ID" value="CAJ2512546.1"/>
    <property type="molecule type" value="Genomic_DNA"/>
</dbReference>
<comment type="caution">
    <text evidence="2">The sequence shown here is derived from an EMBL/GenBank/DDBJ whole genome shotgun (WGS) entry which is preliminary data.</text>
</comment>
<gene>
    <name evidence="2" type="ORF">KHLLAP_LOCUS13014</name>
</gene>
<proteinExistence type="predicted"/>
<evidence type="ECO:0000313" key="3">
    <source>
        <dbReference type="Proteomes" id="UP001295740"/>
    </source>
</evidence>
<feature type="chain" id="PRO_5042500902" evidence="1">
    <location>
        <begin position="17"/>
        <end position="188"/>
    </location>
</feature>
<reference evidence="2" key="1">
    <citation type="submission" date="2023-10" db="EMBL/GenBank/DDBJ databases">
        <authorList>
            <person name="Hackl T."/>
        </authorList>
    </citation>
    <scope>NUCLEOTIDE SEQUENCE</scope>
</reference>
<evidence type="ECO:0000313" key="2">
    <source>
        <dbReference type="EMBL" id="CAJ2512546.1"/>
    </source>
</evidence>
<evidence type="ECO:0000256" key="1">
    <source>
        <dbReference type="SAM" id="SignalP"/>
    </source>
</evidence>
<name>A0AAI8YPU8_9PEZI</name>
<feature type="signal peptide" evidence="1">
    <location>
        <begin position="1"/>
        <end position="16"/>
    </location>
</feature>
<protein>
    <submittedName>
        <fullName evidence="2">Uu.00g055610.m01.CDS01</fullName>
    </submittedName>
</protein>
<sequence length="188" mass="20015">MRFQNLLPLGLPMVLAGSPAAMKRAPTGPFNLYAYGDGIGGAPVFTSGDVAYLGNKSELNDAEASPVLFTVGASNTLYGSPNVTDEETTPSWSNVTFYVPGPASSSHTVGFTNSTPETNVSASGFIFYGQFALHENADGNLETLWYATPTEYDGVWSLDWNTTDDESEEAVLVTLKSTAPSKPLLDKE</sequence>
<dbReference type="Proteomes" id="UP001295740">
    <property type="component" value="Unassembled WGS sequence"/>
</dbReference>
<organism evidence="2 3">
    <name type="scientific">Anthostomella pinea</name>
    <dbReference type="NCBI Taxonomy" id="933095"/>
    <lineage>
        <taxon>Eukaryota</taxon>
        <taxon>Fungi</taxon>
        <taxon>Dikarya</taxon>
        <taxon>Ascomycota</taxon>
        <taxon>Pezizomycotina</taxon>
        <taxon>Sordariomycetes</taxon>
        <taxon>Xylariomycetidae</taxon>
        <taxon>Xylariales</taxon>
        <taxon>Xylariaceae</taxon>
        <taxon>Anthostomella</taxon>
    </lineage>
</organism>
<keyword evidence="3" id="KW-1185">Reference proteome</keyword>
<dbReference type="AlphaFoldDB" id="A0AAI8YPU8"/>